<dbReference type="GO" id="GO:0008483">
    <property type="term" value="F:transaminase activity"/>
    <property type="evidence" value="ECO:0007669"/>
    <property type="project" value="InterPro"/>
</dbReference>
<proteinExistence type="inferred from homology"/>
<dbReference type="InterPro" id="IPR015424">
    <property type="entry name" value="PyrdxlP-dep_Trfase"/>
</dbReference>
<dbReference type="STRING" id="1157962.A0A250XRJ8"/>
<dbReference type="InterPro" id="IPR015421">
    <property type="entry name" value="PyrdxlP-dep_Trfase_major"/>
</dbReference>
<dbReference type="Gene3D" id="3.90.1150.10">
    <property type="entry name" value="Aspartate Aminotransferase, domain 1"/>
    <property type="match status" value="1"/>
</dbReference>
<dbReference type="InterPro" id="IPR004639">
    <property type="entry name" value="4pyrrol_synth_GluAld_NH2Trfase"/>
</dbReference>
<evidence type="ECO:0000256" key="5">
    <source>
        <dbReference type="ARBA" id="ARBA00008981"/>
    </source>
</evidence>
<sequence>MIDHAIASFLLQHSQMQTSLKGIAIKTTCRKSASRRPLRVKAQAVATVQKLNTKRSEEIFKEAQTLLPGGVNSPVRAFKSVGGQPIIFDRVKDAYCWDVDGNKYIDYVGSWGPAIVGHANDEVNTVLKAQIEKGTSFGAPCELENVLAKMVIERVPSVEMVRFVSSGTEACLSVLRLMRAFTKREKIIKFVGCYHGHADSFLVKAGSGVITLGLPDSPGVPANVAAATLTATYNDLEAVKELFAANKGEIAGVILEPVVGNAGFITPTKEFLQGLREVTQAEGALLCFDEVMTGFRISKGCAQEYFGIIPDLTTMGKVIGGGMPVGAYGGRKDVMMMVAPAGPMYQAGTLSGNPLAMSAGIKTLEILARPGAYEHLQKVTKMLVDGLLEAGRDAGHDICGSNISGMFGFFFCKGPVNNFEEALASDTAKFGRFHRGMLEEGVYLAPSQFEAGFTSLAHKEEDIKATIEAAKRVMKRI</sequence>
<evidence type="ECO:0000256" key="2">
    <source>
        <dbReference type="ARBA" id="ARBA00001933"/>
    </source>
</evidence>
<dbReference type="InterPro" id="IPR049704">
    <property type="entry name" value="Aminotrans_3_PPA_site"/>
</dbReference>
<organism evidence="12 13">
    <name type="scientific">Chlamydomonas eustigma</name>
    <dbReference type="NCBI Taxonomy" id="1157962"/>
    <lineage>
        <taxon>Eukaryota</taxon>
        <taxon>Viridiplantae</taxon>
        <taxon>Chlorophyta</taxon>
        <taxon>core chlorophytes</taxon>
        <taxon>Chlorophyceae</taxon>
        <taxon>CS clade</taxon>
        <taxon>Chlamydomonadales</taxon>
        <taxon>Chlamydomonadaceae</taxon>
        <taxon>Chlamydomonas</taxon>
    </lineage>
</organism>
<dbReference type="FunFam" id="3.40.640.10:FF:000021">
    <property type="entry name" value="Glutamate-1-semialdehyde 2,1-aminomutase"/>
    <property type="match status" value="1"/>
</dbReference>
<evidence type="ECO:0000256" key="3">
    <source>
        <dbReference type="ARBA" id="ARBA00004819"/>
    </source>
</evidence>
<dbReference type="PROSITE" id="PS00600">
    <property type="entry name" value="AA_TRANSFER_CLASS_3"/>
    <property type="match status" value="1"/>
</dbReference>
<dbReference type="UniPathway" id="UPA00251">
    <property type="reaction ID" value="UER00317"/>
</dbReference>
<dbReference type="Gene3D" id="3.40.640.10">
    <property type="entry name" value="Type I PLP-dependent aspartate aminotransferase-like (Major domain)"/>
    <property type="match status" value="1"/>
</dbReference>
<evidence type="ECO:0000256" key="8">
    <source>
        <dbReference type="ARBA" id="ARBA00022898"/>
    </source>
</evidence>
<accession>A0A250XRJ8</accession>
<keyword evidence="13" id="KW-1185">Reference proteome</keyword>
<dbReference type="GO" id="GO:0030170">
    <property type="term" value="F:pyridoxal phosphate binding"/>
    <property type="evidence" value="ECO:0007669"/>
    <property type="project" value="InterPro"/>
</dbReference>
<comment type="subunit">
    <text evidence="6">Homodimer.</text>
</comment>
<comment type="pathway">
    <text evidence="3">Porphyrin-containing compound metabolism; protoporphyrin-IX biosynthesis; 5-aminolevulinate from L-glutamyl-tRNA(Glu): step 2/2.</text>
</comment>
<evidence type="ECO:0000256" key="1">
    <source>
        <dbReference type="ARBA" id="ARBA00001579"/>
    </source>
</evidence>
<keyword evidence="8 11" id="KW-0663">Pyridoxal phosphate</keyword>
<name>A0A250XRJ8_9CHLO</name>
<dbReference type="HAMAP" id="MF_00375">
    <property type="entry name" value="HemL_aminotrans_3"/>
    <property type="match status" value="1"/>
</dbReference>
<dbReference type="InterPro" id="IPR005814">
    <property type="entry name" value="Aminotrans_3"/>
</dbReference>
<keyword evidence="10" id="KW-0627">Porphyrin biosynthesis</keyword>
<dbReference type="FunFam" id="3.90.1150.10:FF:000012">
    <property type="entry name" value="Glutamate-1-semialdehyde 2,1-aminomutase"/>
    <property type="match status" value="1"/>
</dbReference>
<comment type="cofactor">
    <cofactor evidence="2">
        <name>pyridoxal 5'-phosphate</name>
        <dbReference type="ChEBI" id="CHEBI:597326"/>
    </cofactor>
</comment>
<reference evidence="12 13" key="1">
    <citation type="submission" date="2017-08" db="EMBL/GenBank/DDBJ databases">
        <title>Acidophilic green algal genome provides insights into adaptation to an acidic environment.</title>
        <authorList>
            <person name="Hirooka S."/>
            <person name="Hirose Y."/>
            <person name="Kanesaki Y."/>
            <person name="Higuchi S."/>
            <person name="Fujiwara T."/>
            <person name="Onuma R."/>
            <person name="Era A."/>
            <person name="Ohbayashi R."/>
            <person name="Uzuka A."/>
            <person name="Nozaki H."/>
            <person name="Yoshikawa H."/>
            <person name="Miyagishima S.Y."/>
        </authorList>
    </citation>
    <scope>NUCLEOTIDE SEQUENCE [LARGE SCALE GENOMIC DNA]</scope>
    <source>
        <strain evidence="12 13">NIES-2499</strain>
    </source>
</reference>
<evidence type="ECO:0000256" key="7">
    <source>
        <dbReference type="ARBA" id="ARBA00012143"/>
    </source>
</evidence>
<evidence type="ECO:0000313" key="12">
    <source>
        <dbReference type="EMBL" id="GAX85430.1"/>
    </source>
</evidence>
<dbReference type="GO" id="GO:0042286">
    <property type="term" value="F:glutamate-1-semialdehyde 2,1-aminomutase activity"/>
    <property type="evidence" value="ECO:0007669"/>
    <property type="project" value="UniProtKB-EC"/>
</dbReference>
<protein>
    <recommendedName>
        <fullName evidence="7">glutamate-1-semialdehyde 2,1-aminomutase</fullName>
        <ecNumber evidence="7">5.4.3.8</ecNumber>
    </recommendedName>
</protein>
<comment type="catalytic activity">
    <reaction evidence="1">
        <text>(S)-4-amino-5-oxopentanoate = 5-aminolevulinate</text>
        <dbReference type="Rhea" id="RHEA:14265"/>
        <dbReference type="ChEBI" id="CHEBI:57501"/>
        <dbReference type="ChEBI" id="CHEBI:356416"/>
        <dbReference type="EC" id="5.4.3.8"/>
    </reaction>
</comment>
<dbReference type="PANTHER" id="PTHR43713:SF3">
    <property type="entry name" value="GLUTAMATE-1-SEMIALDEHYDE 2,1-AMINOMUTASE 1, CHLOROPLASTIC-RELATED"/>
    <property type="match status" value="1"/>
</dbReference>
<dbReference type="NCBIfam" id="NF000818">
    <property type="entry name" value="PRK00062.1"/>
    <property type="match status" value="1"/>
</dbReference>
<evidence type="ECO:0000313" key="13">
    <source>
        <dbReference type="Proteomes" id="UP000232323"/>
    </source>
</evidence>
<dbReference type="CDD" id="cd00610">
    <property type="entry name" value="OAT_like"/>
    <property type="match status" value="1"/>
</dbReference>
<dbReference type="Proteomes" id="UP000232323">
    <property type="component" value="Unassembled WGS sequence"/>
</dbReference>
<dbReference type="SUPFAM" id="SSF53383">
    <property type="entry name" value="PLP-dependent transferases"/>
    <property type="match status" value="1"/>
</dbReference>
<evidence type="ECO:0000256" key="10">
    <source>
        <dbReference type="ARBA" id="ARBA00023244"/>
    </source>
</evidence>
<dbReference type="OrthoDB" id="425114at2759"/>
<keyword evidence="9" id="KW-0413">Isomerase</keyword>
<dbReference type="InterPro" id="IPR015422">
    <property type="entry name" value="PyrdxlP-dep_Trfase_small"/>
</dbReference>
<dbReference type="AlphaFoldDB" id="A0A250XRJ8"/>
<gene>
    <name evidence="12" type="ORF">CEUSTIGMA_g12846.t1</name>
</gene>
<evidence type="ECO:0000256" key="11">
    <source>
        <dbReference type="RuleBase" id="RU003560"/>
    </source>
</evidence>
<dbReference type="Pfam" id="PF00202">
    <property type="entry name" value="Aminotran_3"/>
    <property type="match status" value="1"/>
</dbReference>
<dbReference type="EMBL" id="BEGY01000168">
    <property type="protein sequence ID" value="GAX85430.1"/>
    <property type="molecule type" value="Genomic_DNA"/>
</dbReference>
<dbReference type="PANTHER" id="PTHR43713">
    <property type="entry name" value="GLUTAMATE-1-SEMIALDEHYDE 2,1-AMINOMUTASE"/>
    <property type="match status" value="1"/>
</dbReference>
<dbReference type="NCBIfam" id="TIGR00713">
    <property type="entry name" value="hemL"/>
    <property type="match status" value="1"/>
</dbReference>
<evidence type="ECO:0000256" key="4">
    <source>
        <dbReference type="ARBA" id="ARBA00005173"/>
    </source>
</evidence>
<evidence type="ECO:0000256" key="9">
    <source>
        <dbReference type="ARBA" id="ARBA00023235"/>
    </source>
</evidence>
<dbReference type="GO" id="GO:0006782">
    <property type="term" value="P:protoporphyrinogen IX biosynthetic process"/>
    <property type="evidence" value="ECO:0007669"/>
    <property type="project" value="UniProtKB-UniPathway"/>
</dbReference>
<comment type="caution">
    <text evidence="12">The sequence shown here is derived from an EMBL/GenBank/DDBJ whole genome shotgun (WGS) entry which is preliminary data.</text>
</comment>
<dbReference type="EC" id="5.4.3.8" evidence="7"/>
<comment type="similarity">
    <text evidence="5">Belongs to the class-III pyridoxal-phosphate-dependent aminotransferase family. HemL subfamily.</text>
</comment>
<comment type="pathway">
    <text evidence="4">Porphyrin-containing compound metabolism; chlorophyll biosynthesis.</text>
</comment>
<evidence type="ECO:0000256" key="6">
    <source>
        <dbReference type="ARBA" id="ARBA00011738"/>
    </source>
</evidence>